<dbReference type="Gene3D" id="3.40.50.720">
    <property type="entry name" value="NAD(P)-binding Rossmann-like Domain"/>
    <property type="match status" value="1"/>
</dbReference>
<dbReference type="PANTHER" id="PTHR14097:SF7">
    <property type="entry name" value="OXIDOREDUCTASE HTATIP2"/>
    <property type="match status" value="1"/>
</dbReference>
<dbReference type="GO" id="GO:0016020">
    <property type="term" value="C:membrane"/>
    <property type="evidence" value="ECO:0007669"/>
    <property type="project" value="UniProtKB-SubCell"/>
</dbReference>
<name>A0A1I4C121_9GAMM</name>
<protein>
    <submittedName>
        <fullName evidence="4">Uncharacterized conserved protein YbjT, contains NAD(P)-binding and DUF2867 domains</fullName>
    </submittedName>
</protein>
<evidence type="ECO:0000256" key="1">
    <source>
        <dbReference type="ARBA" id="ARBA00004370"/>
    </source>
</evidence>
<dbReference type="AlphaFoldDB" id="A0A1I4C121"/>
<keyword evidence="5" id="KW-1185">Reference proteome</keyword>
<keyword evidence="2" id="KW-0472">Membrane</keyword>
<gene>
    <name evidence="4" type="ORF">SAMN05192579_10657</name>
</gene>
<dbReference type="InterPro" id="IPR001509">
    <property type="entry name" value="Epimerase_deHydtase"/>
</dbReference>
<organism evidence="4 5">
    <name type="scientific">Rhodanobacter glycinis</name>
    <dbReference type="NCBI Taxonomy" id="582702"/>
    <lineage>
        <taxon>Bacteria</taxon>
        <taxon>Pseudomonadati</taxon>
        <taxon>Pseudomonadota</taxon>
        <taxon>Gammaproteobacteria</taxon>
        <taxon>Lysobacterales</taxon>
        <taxon>Rhodanobacteraceae</taxon>
        <taxon>Rhodanobacter</taxon>
    </lineage>
</organism>
<proteinExistence type="predicted"/>
<accession>A0A1I4C121</accession>
<reference evidence="5" key="1">
    <citation type="submission" date="2016-10" db="EMBL/GenBank/DDBJ databases">
        <authorList>
            <person name="Varghese N."/>
            <person name="Submissions S."/>
        </authorList>
    </citation>
    <scope>NUCLEOTIDE SEQUENCE [LARGE SCALE GENOMIC DNA]</scope>
    <source>
        <strain evidence="5">MO64</strain>
    </source>
</reference>
<evidence type="ECO:0000259" key="3">
    <source>
        <dbReference type="Pfam" id="PF01370"/>
    </source>
</evidence>
<evidence type="ECO:0000313" key="4">
    <source>
        <dbReference type="EMBL" id="SFK74778.1"/>
    </source>
</evidence>
<dbReference type="Pfam" id="PF01370">
    <property type="entry name" value="Epimerase"/>
    <property type="match status" value="1"/>
</dbReference>
<dbReference type="EMBL" id="FOSR01000006">
    <property type="protein sequence ID" value="SFK74778.1"/>
    <property type="molecule type" value="Genomic_DNA"/>
</dbReference>
<dbReference type="RefSeq" id="WP_092703169.1">
    <property type="nucleotide sequence ID" value="NZ_FOSR01000006.1"/>
</dbReference>
<evidence type="ECO:0000313" key="5">
    <source>
        <dbReference type="Proteomes" id="UP000198725"/>
    </source>
</evidence>
<evidence type="ECO:0000256" key="2">
    <source>
        <dbReference type="ARBA" id="ARBA00023136"/>
    </source>
</evidence>
<dbReference type="PANTHER" id="PTHR14097">
    <property type="entry name" value="OXIDOREDUCTASE HTATIP2"/>
    <property type="match status" value="1"/>
</dbReference>
<sequence length="219" mass="23567">MKKALVFGATGFIGSQLLPMLLASADYDRVTIVVRRDPGVTHAKLVTLVGDIDALPALADRIDADDVFIALGTTKAKVPDEAAYYRIDHDYPVRAAAVAQARGATGVFLISAVGAKAGSSLFYLRTKGETERDVIALGIARTHVFRPSQLLGQREERRPLERLSIAVWPAIDWLFVGGARKYRGIAGVDVARAMVRAASDGAIGVNIHEWADMKALASR</sequence>
<dbReference type="Proteomes" id="UP000198725">
    <property type="component" value="Unassembled WGS sequence"/>
</dbReference>
<dbReference type="SUPFAM" id="SSF51735">
    <property type="entry name" value="NAD(P)-binding Rossmann-fold domains"/>
    <property type="match status" value="1"/>
</dbReference>
<dbReference type="InterPro" id="IPR036291">
    <property type="entry name" value="NAD(P)-bd_dom_sf"/>
</dbReference>
<comment type="subcellular location">
    <subcellularLocation>
        <location evidence="1">Membrane</location>
    </subcellularLocation>
</comment>
<feature type="domain" description="NAD-dependent epimerase/dehydratase" evidence="3">
    <location>
        <begin position="4"/>
        <end position="112"/>
    </location>
</feature>